<feature type="signal peptide" evidence="1">
    <location>
        <begin position="1"/>
        <end position="25"/>
    </location>
</feature>
<gene>
    <name evidence="2" type="ORF">K0U00_05015</name>
</gene>
<reference evidence="2 3" key="1">
    <citation type="submission" date="2021-07" db="EMBL/GenBank/DDBJ databases">
        <title>Paenibacillus radiodurans sp. nov., isolated from the southeastern edge of Tengger Desert.</title>
        <authorList>
            <person name="Zhang G."/>
        </authorList>
    </citation>
    <scope>NUCLEOTIDE SEQUENCE [LARGE SCALE GENOMIC DNA]</scope>
    <source>
        <strain evidence="2 3">CCM 7311</strain>
    </source>
</reference>
<dbReference type="RefSeq" id="WP_210037863.1">
    <property type="nucleotide sequence ID" value="NZ_JBHLVU010000022.1"/>
</dbReference>
<keyword evidence="3" id="KW-1185">Reference proteome</keyword>
<protein>
    <submittedName>
        <fullName evidence="2">Uncharacterized protein</fullName>
    </submittedName>
</protein>
<accession>A0ABS7BXM0</accession>
<evidence type="ECO:0000313" key="3">
    <source>
        <dbReference type="Proteomes" id="UP001519887"/>
    </source>
</evidence>
<comment type="caution">
    <text evidence="2">The sequence shown here is derived from an EMBL/GenBank/DDBJ whole genome shotgun (WGS) entry which is preliminary data.</text>
</comment>
<feature type="chain" id="PRO_5046859105" evidence="1">
    <location>
        <begin position="26"/>
        <end position="727"/>
    </location>
</feature>
<dbReference type="Proteomes" id="UP001519887">
    <property type="component" value="Unassembled WGS sequence"/>
</dbReference>
<dbReference type="EMBL" id="JAHZIK010000069">
    <property type="protein sequence ID" value="MBW7453394.1"/>
    <property type="molecule type" value="Genomic_DNA"/>
</dbReference>
<dbReference type="SUPFAM" id="SSF50939">
    <property type="entry name" value="Sialidases"/>
    <property type="match status" value="1"/>
</dbReference>
<keyword evidence="1" id="KW-0732">Signal</keyword>
<organism evidence="2 3">
    <name type="scientific">Paenibacillus sepulcri</name>
    <dbReference type="NCBI Taxonomy" id="359917"/>
    <lineage>
        <taxon>Bacteria</taxon>
        <taxon>Bacillati</taxon>
        <taxon>Bacillota</taxon>
        <taxon>Bacilli</taxon>
        <taxon>Bacillales</taxon>
        <taxon>Paenibacillaceae</taxon>
        <taxon>Paenibacillus</taxon>
    </lineage>
</organism>
<name>A0ABS7BXM0_9BACL</name>
<evidence type="ECO:0000313" key="2">
    <source>
        <dbReference type="EMBL" id="MBW7453394.1"/>
    </source>
</evidence>
<proteinExistence type="predicted"/>
<evidence type="ECO:0000256" key="1">
    <source>
        <dbReference type="SAM" id="SignalP"/>
    </source>
</evidence>
<dbReference type="InterPro" id="IPR036278">
    <property type="entry name" value="Sialidase_sf"/>
</dbReference>
<sequence>MKQFIRKFSTVSILSLFLLSQTALAAPVQKSDSPSTKKTVILSDAGTTLSAAEKSEIATDNVKYKRQLGSKKIKKEIKTERKSNEKHFQLEDGTYMAVISSEELHYKDSKGNLSDIDPTITATKSKKATTTAVGNVSDFKVDKLPFHLAIPSDIQEGYAIDSGTNELKLIPALSHSSVGKLDQESKNKVVYTNVWDHTDVQLESGAEGIKENVILKSSDAPTTFRYEVVGQLSKDLEGQNVKLMPVWLKDASGETREVKQTLITEGNRKYLVRQANTTSMTYPISINAAGFWTSDLLSYDDGSMIYDIGIAKGITVQSSIIYISAGWGLVNVHVYTPSRSIDASIPQITEGTEYYVQGGVNSFSLPTDNLLYMDATGFASLIISYTYELNENTLAIVSPSVGEVVSGAYDMKFKLPQGITINSYIKVFLSLDNGNTWPKIIYSGLPIIGSTLTDITVHVDLSQFSFTTQARIKVDLGGSGMAVSDPFTIKNPLTFISPSAGEVVGGKCDIKFKLLRGNASSSENKDMEVSLSLDNGNTWEPRLLYLGKPTEGSNPMEISIPVDISYISFTTKARIQVRFLADNSSMVSDPFTISNPLTIIFPSVGEVVSGEYDMKFKLPTENSSTSENRNIIVSLSMDNGSTWPEIIYYGQPEIGSDPTNLSIHVDLSRFNLSTEARIKVDVLADNSSTISNPFTIKNPIVKPTGKVIQTYHYDENGNLTEIIYQNA</sequence>